<gene>
    <name evidence="3" type="ORF">NZD88_17275</name>
</gene>
<dbReference type="Proteomes" id="UP001142057">
    <property type="component" value="Unassembled WGS sequence"/>
</dbReference>
<evidence type="ECO:0000313" key="3">
    <source>
        <dbReference type="EMBL" id="MCT2409303.1"/>
    </source>
</evidence>
<dbReference type="RefSeq" id="WP_259830783.1">
    <property type="nucleotide sequence ID" value="NZ_JANZQH010000009.1"/>
</dbReference>
<proteinExistence type="predicted"/>
<dbReference type="InterPro" id="IPR019734">
    <property type="entry name" value="TPR_rpt"/>
</dbReference>
<keyword evidence="2" id="KW-0472">Membrane</keyword>
<feature type="transmembrane region" description="Helical" evidence="2">
    <location>
        <begin position="331"/>
        <end position="348"/>
    </location>
</feature>
<comment type="caution">
    <text evidence="3">The sequence shown here is derived from an EMBL/GenBank/DDBJ whole genome shotgun (WGS) entry which is preliminary data.</text>
</comment>
<reference evidence="3" key="1">
    <citation type="submission" date="2022-08" db="EMBL/GenBank/DDBJ databases">
        <title>Chryseobacterium antibioticum,isolated from the rhizosphere soil of Pyrola in Tibet.</title>
        <authorList>
            <person name="Kan Y."/>
        </authorList>
    </citation>
    <scope>NUCLEOTIDE SEQUENCE</scope>
    <source>
        <strain evidence="3">Pc2-12</strain>
    </source>
</reference>
<dbReference type="InterPro" id="IPR011990">
    <property type="entry name" value="TPR-like_helical_dom_sf"/>
</dbReference>
<dbReference type="Gene3D" id="1.25.40.10">
    <property type="entry name" value="Tetratricopeptide repeat domain"/>
    <property type="match status" value="2"/>
</dbReference>
<dbReference type="SMART" id="SM00028">
    <property type="entry name" value="TPR"/>
    <property type="match status" value="4"/>
</dbReference>
<sequence length="490" mass="57679">MKQLVIIFYFLSILSYSQKREVVRIDSLLQLDSKYEVSDTYKSLTYAKQACDISKKINNNNSIFEAYLQIAFCLYTLNLHDKSLQYLLKANKVLPSKTKVQKARMYEIKLKNFAAIKMEKLELLTINDILAILSDEHSNESKEIQARTFAYLADYYEYKGDYEKANQFINKTITLNKEILHPKKIDTYIQKADVLMQTKQMDSAFIYLNKAFYESNLKKASNYNTFWALGDYYILLNNDKKALESYRKALEDMDKFNIVDIESTMWITESMSKIYAHLGDEINMQKYAKESQKKFNIYNESNNKGLTETINLILDEKETESKIQKSKLSKLFIILSVIFIIFIIFLYFRYKKLRKNKLLVLNQKNILILENQDLEAEKVILNKKAEENQFTELILLAKNNNPEFLILFEELYPNFVKNLKAINPKIKNPEIYFCALAFINLSTKEISQYTFVSVAAVQLRKHRIRKKYNIPSEKDFNTVMRELNRTGPIV</sequence>
<keyword evidence="4" id="KW-1185">Reference proteome</keyword>
<dbReference type="Pfam" id="PF13181">
    <property type="entry name" value="TPR_8"/>
    <property type="match status" value="2"/>
</dbReference>
<evidence type="ECO:0000313" key="4">
    <source>
        <dbReference type="Proteomes" id="UP001142057"/>
    </source>
</evidence>
<name>A0ABT2IKX2_9FLAO</name>
<dbReference type="SUPFAM" id="SSF48452">
    <property type="entry name" value="TPR-like"/>
    <property type="match status" value="2"/>
</dbReference>
<dbReference type="EMBL" id="JANZQH010000009">
    <property type="protein sequence ID" value="MCT2409303.1"/>
    <property type="molecule type" value="Genomic_DNA"/>
</dbReference>
<accession>A0ABT2IKX2</accession>
<dbReference type="PROSITE" id="PS50005">
    <property type="entry name" value="TPR"/>
    <property type="match status" value="1"/>
</dbReference>
<keyword evidence="1" id="KW-0802">TPR repeat</keyword>
<feature type="repeat" description="TPR" evidence="1">
    <location>
        <begin position="146"/>
        <end position="179"/>
    </location>
</feature>
<evidence type="ECO:0000256" key="1">
    <source>
        <dbReference type="PROSITE-ProRule" id="PRU00339"/>
    </source>
</evidence>
<evidence type="ECO:0000256" key="2">
    <source>
        <dbReference type="SAM" id="Phobius"/>
    </source>
</evidence>
<keyword evidence="2" id="KW-0812">Transmembrane</keyword>
<keyword evidence="2" id="KW-1133">Transmembrane helix</keyword>
<protein>
    <submittedName>
        <fullName evidence="3">Tetratricopeptide repeat protein</fullName>
    </submittedName>
</protein>
<organism evidence="3 4">
    <name type="scientific">Chryseobacterium pyrolae</name>
    <dbReference type="NCBI Taxonomy" id="2987481"/>
    <lineage>
        <taxon>Bacteria</taxon>
        <taxon>Pseudomonadati</taxon>
        <taxon>Bacteroidota</taxon>
        <taxon>Flavobacteriia</taxon>
        <taxon>Flavobacteriales</taxon>
        <taxon>Weeksellaceae</taxon>
        <taxon>Chryseobacterium group</taxon>
        <taxon>Chryseobacterium</taxon>
    </lineage>
</organism>